<evidence type="ECO:0000313" key="7">
    <source>
        <dbReference type="Proteomes" id="UP000678393"/>
    </source>
</evidence>
<dbReference type="PROSITE" id="PS00162">
    <property type="entry name" value="ALPHA_CA_1"/>
    <property type="match status" value="1"/>
</dbReference>
<keyword evidence="7" id="KW-1185">Reference proteome</keyword>
<dbReference type="EMBL" id="CAJHNH020002487">
    <property type="protein sequence ID" value="CAG5126882.1"/>
    <property type="molecule type" value="Genomic_DNA"/>
</dbReference>
<comment type="cofactor">
    <cofactor evidence="4">
        <name>Zn(2+)</name>
        <dbReference type="ChEBI" id="CHEBI:29105"/>
    </cofactor>
</comment>
<comment type="catalytic activity">
    <reaction evidence="4">
        <text>hydrogencarbonate + H(+) = CO2 + H2O</text>
        <dbReference type="Rhea" id="RHEA:10748"/>
        <dbReference type="ChEBI" id="CHEBI:15377"/>
        <dbReference type="ChEBI" id="CHEBI:15378"/>
        <dbReference type="ChEBI" id="CHEBI:16526"/>
        <dbReference type="ChEBI" id="CHEBI:17544"/>
        <dbReference type="EC" id="4.2.1.1"/>
    </reaction>
</comment>
<dbReference type="InterPro" id="IPR036398">
    <property type="entry name" value="CA_dom_sf"/>
</dbReference>
<evidence type="ECO:0000256" key="1">
    <source>
        <dbReference type="ARBA" id="ARBA00010718"/>
    </source>
</evidence>
<keyword evidence="2 4" id="KW-0479">Metal-binding</keyword>
<dbReference type="GO" id="GO:0006730">
    <property type="term" value="P:one-carbon metabolic process"/>
    <property type="evidence" value="ECO:0007669"/>
    <property type="project" value="TreeGrafter"/>
</dbReference>
<comment type="similarity">
    <text evidence="1 4">Belongs to the alpha-carbonic anhydrase family.</text>
</comment>
<evidence type="ECO:0000256" key="2">
    <source>
        <dbReference type="ARBA" id="ARBA00022723"/>
    </source>
</evidence>
<keyword evidence="4" id="KW-0456">Lyase</keyword>
<dbReference type="GO" id="GO:0004089">
    <property type="term" value="F:carbonate dehydratase activity"/>
    <property type="evidence" value="ECO:0007669"/>
    <property type="project" value="UniProtKB-UniRule"/>
</dbReference>
<organism evidence="6 7">
    <name type="scientific">Candidula unifasciata</name>
    <dbReference type="NCBI Taxonomy" id="100452"/>
    <lineage>
        <taxon>Eukaryota</taxon>
        <taxon>Metazoa</taxon>
        <taxon>Spiralia</taxon>
        <taxon>Lophotrochozoa</taxon>
        <taxon>Mollusca</taxon>
        <taxon>Gastropoda</taxon>
        <taxon>Heterobranchia</taxon>
        <taxon>Euthyneura</taxon>
        <taxon>Panpulmonata</taxon>
        <taxon>Eupulmonata</taxon>
        <taxon>Stylommatophora</taxon>
        <taxon>Helicina</taxon>
        <taxon>Helicoidea</taxon>
        <taxon>Geomitridae</taxon>
        <taxon>Candidula</taxon>
    </lineage>
</organism>
<comment type="caution">
    <text evidence="6">The sequence shown here is derived from an EMBL/GenBank/DDBJ whole genome shotgun (WGS) entry which is preliminary data.</text>
</comment>
<dbReference type="Gene3D" id="3.10.200.10">
    <property type="entry name" value="Alpha carbonic anhydrase"/>
    <property type="match status" value="1"/>
</dbReference>
<dbReference type="InterPro" id="IPR023561">
    <property type="entry name" value="Carbonic_anhydrase_a-class"/>
</dbReference>
<name>A0A8S3ZID1_9EUPU</name>
<keyword evidence="3 4" id="KW-0862">Zinc</keyword>
<comment type="function">
    <text evidence="4">Reversible hydration of carbon dioxide.</text>
</comment>
<gene>
    <name evidence="6" type="ORF">CUNI_LOCUS12440</name>
</gene>
<dbReference type="AlphaFoldDB" id="A0A8S3ZID1"/>
<evidence type="ECO:0000259" key="5">
    <source>
        <dbReference type="PROSITE" id="PS51144"/>
    </source>
</evidence>
<dbReference type="PROSITE" id="PS51144">
    <property type="entry name" value="ALPHA_CA_2"/>
    <property type="match status" value="1"/>
</dbReference>
<feature type="domain" description="Alpha-carbonic anhydrase" evidence="5">
    <location>
        <begin position="9"/>
        <end position="271"/>
    </location>
</feature>
<dbReference type="InterPro" id="IPR018338">
    <property type="entry name" value="Carbonic_anhydrase_a-class_CS"/>
</dbReference>
<dbReference type="Pfam" id="PF00194">
    <property type="entry name" value="Carb_anhydrase"/>
    <property type="match status" value="1"/>
</dbReference>
<protein>
    <recommendedName>
        <fullName evidence="4">Carbonic anhydrase</fullName>
        <ecNumber evidence="4">4.2.1.1</ecNumber>
    </recommendedName>
</protein>
<proteinExistence type="inferred from homology"/>
<dbReference type="SMART" id="SM01057">
    <property type="entry name" value="Carb_anhydrase"/>
    <property type="match status" value="1"/>
</dbReference>
<reference evidence="6" key="1">
    <citation type="submission" date="2021-04" db="EMBL/GenBank/DDBJ databases">
        <authorList>
            <consortium name="Molecular Ecology Group"/>
        </authorList>
    </citation>
    <scope>NUCLEOTIDE SEQUENCE</scope>
</reference>
<dbReference type="OrthoDB" id="5978072at2759"/>
<accession>A0A8S3ZID1</accession>
<dbReference type="SUPFAM" id="SSF51069">
    <property type="entry name" value="Carbonic anhydrase"/>
    <property type="match status" value="1"/>
</dbReference>
<dbReference type="InterPro" id="IPR001148">
    <property type="entry name" value="CA_dom"/>
</dbReference>
<evidence type="ECO:0000256" key="4">
    <source>
        <dbReference type="RuleBase" id="RU367011"/>
    </source>
</evidence>
<feature type="non-terminal residue" evidence="6">
    <location>
        <position position="303"/>
    </location>
</feature>
<dbReference type="GO" id="GO:0008270">
    <property type="term" value="F:zinc ion binding"/>
    <property type="evidence" value="ECO:0007669"/>
    <property type="project" value="UniProtKB-UniRule"/>
</dbReference>
<dbReference type="Proteomes" id="UP000678393">
    <property type="component" value="Unassembled WGS sequence"/>
</dbReference>
<dbReference type="PANTHER" id="PTHR18952">
    <property type="entry name" value="CARBONIC ANHYDRASE"/>
    <property type="match status" value="1"/>
</dbReference>
<dbReference type="PANTHER" id="PTHR18952:SF208">
    <property type="entry name" value="CARBONIC ANHYDRASE XA-RELATED"/>
    <property type="match status" value="1"/>
</dbReference>
<sequence>LSDASVWDRWWSYEGINGPSFWGRANPDWKLCQFGRQQSPINIEPSRLLYDPNLKAVRIDDAMVAGLLLNTGHDITLEVKGDGLTLLNISEGPLSYTYRLAEIKFHLSTNDSLGSEHRVSGRPFPGEMHIIAYNSDLYKNVSEARRSVKGLAIIAVFVEIRPEVHKEFFVISRQLRWLRFKGSMRQVSQVSLPDILPKTEEYMTYEGSLTQPGCHESVTWIIMNKPLIVGIDQFTDLRLFFNGKRNLPGVLLEINSRPLMSLNQRVIRTNINSHKKLSICSMERDTKYQGQLNKALLKIGTMP</sequence>
<dbReference type="EC" id="4.2.1.1" evidence="4"/>
<evidence type="ECO:0000256" key="3">
    <source>
        <dbReference type="ARBA" id="ARBA00022833"/>
    </source>
</evidence>
<evidence type="ECO:0000313" key="6">
    <source>
        <dbReference type="EMBL" id="CAG5126882.1"/>
    </source>
</evidence>